<evidence type="ECO:0000313" key="1">
    <source>
        <dbReference type="EMBL" id="CEK84100.1"/>
    </source>
</evidence>
<sequence>MLWIQIRDESHVQFFNEITRIAAGAMEVVQCSLQMAYYFCQQGQNHMGRSGAMN</sequence>
<reference evidence="1" key="1">
    <citation type="submission" date="2014-12" db="EMBL/GenBank/DDBJ databases">
        <title>Insight into the proteome of Arion vulgaris.</title>
        <authorList>
            <person name="Aradska J."/>
            <person name="Bulat T."/>
            <person name="Smidak R."/>
            <person name="Sarate P."/>
            <person name="Gangsoo J."/>
            <person name="Sialana F."/>
            <person name="Bilban M."/>
            <person name="Lubec G."/>
        </authorList>
    </citation>
    <scope>NUCLEOTIDE SEQUENCE</scope>
    <source>
        <tissue evidence="1">Skin</tissue>
    </source>
</reference>
<dbReference type="AlphaFoldDB" id="A0A0B7AW30"/>
<organism evidence="1">
    <name type="scientific">Arion vulgaris</name>
    <dbReference type="NCBI Taxonomy" id="1028688"/>
    <lineage>
        <taxon>Eukaryota</taxon>
        <taxon>Metazoa</taxon>
        <taxon>Spiralia</taxon>
        <taxon>Lophotrochozoa</taxon>
        <taxon>Mollusca</taxon>
        <taxon>Gastropoda</taxon>
        <taxon>Heterobranchia</taxon>
        <taxon>Euthyneura</taxon>
        <taxon>Panpulmonata</taxon>
        <taxon>Eupulmonata</taxon>
        <taxon>Stylommatophora</taxon>
        <taxon>Helicina</taxon>
        <taxon>Arionoidea</taxon>
        <taxon>Arionidae</taxon>
        <taxon>Arion</taxon>
    </lineage>
</organism>
<accession>A0A0B7AW30</accession>
<gene>
    <name evidence="1" type="primary">ORF140694</name>
</gene>
<dbReference type="EMBL" id="HACG01037235">
    <property type="protein sequence ID" value="CEK84100.1"/>
    <property type="molecule type" value="Transcribed_RNA"/>
</dbReference>
<protein>
    <submittedName>
        <fullName evidence="1">Uncharacterized protein</fullName>
    </submittedName>
</protein>
<proteinExistence type="predicted"/>
<name>A0A0B7AW30_9EUPU</name>